<gene>
    <name evidence="8" type="ORF">DKX38_005497</name>
</gene>
<dbReference type="SUPFAM" id="SSF50978">
    <property type="entry name" value="WD40 repeat-like"/>
    <property type="match status" value="1"/>
</dbReference>
<evidence type="ECO:0000259" key="7">
    <source>
        <dbReference type="Pfam" id="PF12896"/>
    </source>
</evidence>
<keyword evidence="3" id="KW-0498">Mitosis</keyword>
<dbReference type="GO" id="GO:0031145">
    <property type="term" value="P:anaphase-promoting complex-dependent catabolic process"/>
    <property type="evidence" value="ECO:0007669"/>
    <property type="project" value="InterPro"/>
</dbReference>
<feature type="domain" description="Anaphase-promoting complex subunit 4-like WD40" evidence="6">
    <location>
        <begin position="28"/>
        <end position="113"/>
    </location>
</feature>
<dbReference type="Pfam" id="PF12894">
    <property type="entry name" value="ANAPC4_WD40"/>
    <property type="match status" value="1"/>
</dbReference>
<evidence type="ECO:0000256" key="2">
    <source>
        <dbReference type="ARBA" id="ARBA00022618"/>
    </source>
</evidence>
<evidence type="ECO:0000259" key="6">
    <source>
        <dbReference type="Pfam" id="PF12894"/>
    </source>
</evidence>
<evidence type="ECO:0000313" key="9">
    <source>
        <dbReference type="Proteomes" id="UP000326939"/>
    </source>
</evidence>
<evidence type="ECO:0000256" key="4">
    <source>
        <dbReference type="ARBA" id="ARBA00022786"/>
    </source>
</evidence>
<protein>
    <recommendedName>
        <fullName evidence="1">Anaphase-promoting complex subunit 4</fullName>
    </recommendedName>
</protein>
<keyword evidence="2" id="KW-0132">Cell division</keyword>
<reference evidence="9" key="1">
    <citation type="journal article" date="2019" name="Gigascience">
        <title>De novo genome assembly of the endangered Acer yangbiense, a plant species with extremely small populations endemic to Yunnan Province, China.</title>
        <authorList>
            <person name="Yang J."/>
            <person name="Wariss H.M."/>
            <person name="Tao L."/>
            <person name="Zhang R."/>
            <person name="Yun Q."/>
            <person name="Hollingsworth P."/>
            <person name="Dao Z."/>
            <person name="Luo G."/>
            <person name="Guo H."/>
            <person name="Ma Y."/>
            <person name="Sun W."/>
        </authorList>
    </citation>
    <scope>NUCLEOTIDE SEQUENCE [LARGE SCALE GENOMIC DNA]</scope>
    <source>
        <strain evidence="9">cv. br00</strain>
    </source>
</reference>
<evidence type="ECO:0000256" key="1">
    <source>
        <dbReference type="ARBA" id="ARBA00016067"/>
    </source>
</evidence>
<dbReference type="Proteomes" id="UP000326939">
    <property type="component" value="Chromosome 4"/>
</dbReference>
<name>A0A5N5MZL1_9ROSI</name>
<feature type="domain" description="Anaphase-promoting complex subunit 4 long" evidence="7">
    <location>
        <begin position="262"/>
        <end position="463"/>
    </location>
</feature>
<comment type="caution">
    <text evidence="8">The sequence shown here is derived from an EMBL/GenBank/DDBJ whole genome shotgun (WGS) entry which is preliminary data.</text>
</comment>
<dbReference type="InterPro" id="IPR015943">
    <property type="entry name" value="WD40/YVTN_repeat-like_dom_sf"/>
</dbReference>
<keyword evidence="5" id="KW-0131">Cell cycle</keyword>
<dbReference type="PANTHER" id="PTHR13260:SF0">
    <property type="entry name" value="ANAPHASE-PROMOTING COMPLEX SUBUNIT 4"/>
    <property type="match status" value="1"/>
</dbReference>
<dbReference type="GO" id="GO:0070979">
    <property type="term" value="P:protein K11-linked ubiquitination"/>
    <property type="evidence" value="ECO:0007669"/>
    <property type="project" value="TreeGrafter"/>
</dbReference>
<evidence type="ECO:0000256" key="5">
    <source>
        <dbReference type="ARBA" id="ARBA00023306"/>
    </source>
</evidence>
<dbReference type="EMBL" id="VDCV01000004">
    <property type="protein sequence ID" value="KAB5560540.1"/>
    <property type="molecule type" value="Genomic_DNA"/>
</dbReference>
<dbReference type="GO" id="GO:0005680">
    <property type="term" value="C:anaphase-promoting complex"/>
    <property type="evidence" value="ECO:0007669"/>
    <property type="project" value="InterPro"/>
</dbReference>
<dbReference type="SMART" id="SM00320">
    <property type="entry name" value="WD40"/>
    <property type="match status" value="2"/>
</dbReference>
<keyword evidence="9" id="KW-1185">Reference proteome</keyword>
<dbReference type="AlphaFoldDB" id="A0A5N5MZL1"/>
<organism evidence="8 9">
    <name type="scientific">Salix brachista</name>
    <dbReference type="NCBI Taxonomy" id="2182728"/>
    <lineage>
        <taxon>Eukaryota</taxon>
        <taxon>Viridiplantae</taxon>
        <taxon>Streptophyta</taxon>
        <taxon>Embryophyta</taxon>
        <taxon>Tracheophyta</taxon>
        <taxon>Spermatophyta</taxon>
        <taxon>Magnoliopsida</taxon>
        <taxon>eudicotyledons</taxon>
        <taxon>Gunneridae</taxon>
        <taxon>Pentapetalae</taxon>
        <taxon>rosids</taxon>
        <taxon>fabids</taxon>
        <taxon>Malpighiales</taxon>
        <taxon>Salicaceae</taxon>
        <taxon>Saliceae</taxon>
        <taxon>Salix</taxon>
    </lineage>
</organism>
<dbReference type="InterPro" id="IPR036322">
    <property type="entry name" value="WD40_repeat_dom_sf"/>
</dbReference>
<dbReference type="PANTHER" id="PTHR13260">
    <property type="entry name" value="ANAPHASE PROMOTING COMPLEX SUBUNIT 4 APC4"/>
    <property type="match status" value="1"/>
</dbReference>
<dbReference type="InterPro" id="IPR024790">
    <property type="entry name" value="APC4_long_dom"/>
</dbReference>
<dbReference type="GO" id="GO:0051301">
    <property type="term" value="P:cell division"/>
    <property type="evidence" value="ECO:0007669"/>
    <property type="project" value="UniProtKB-KW"/>
</dbReference>
<evidence type="ECO:0000256" key="3">
    <source>
        <dbReference type="ARBA" id="ARBA00022776"/>
    </source>
</evidence>
<dbReference type="GO" id="GO:0034399">
    <property type="term" value="C:nuclear periphery"/>
    <property type="evidence" value="ECO:0007669"/>
    <property type="project" value="TreeGrafter"/>
</dbReference>
<accession>A0A5N5MZL1</accession>
<evidence type="ECO:0000313" key="8">
    <source>
        <dbReference type="EMBL" id="KAB5560540.1"/>
    </source>
</evidence>
<dbReference type="InterPro" id="IPR024977">
    <property type="entry name" value="Apc4-like_WD40_dom"/>
</dbReference>
<keyword evidence="4" id="KW-0833">Ubl conjugation pathway</keyword>
<sequence length="784" mass="88168">METDETDHVLPFQLQFDKPVASQVKIAEWNPEKDLLAMVTEDSKILLHRFNWQRLWTISPGRNITSLCWRPDGKAIAVGLEDGTISLHDVENGKLLRSLKSHTVAVVCLNWEEEGQLIRDDSKTSSSYEDRTSRFFPPAPRVPRMPGVVCGDTSFMEDSEDSYGELSNSSYQRFNILCSGDKDGSICFSIFGIFPIGKINIHRFSVPTPFMDKQTPRQISNSSIYKVSLSKDLCRLIVMCSGELNENTESRESQMVGQGMHSLVLDTSIFSKRKSELHQLAQQASNIEDLTEVIRASLSVMCKQWSDAMRTFHEKFDSLSTLIIDHALDSSPQEEFLSLLGGARTSSAVHQFLVNSLGEVGVKRVLKVICGTAKELQRIVLDHLQPAAEIIGFRMGELRGLSRWRARYHGIGLDEMLINNATEKSGMILVQIERFMRVLSTVEQQFSNFFNWLLKCIKLLMQEPSDQLLPYNSELVVIFLKFLYDQDPVKQLLEVDHDIEVDLETMQRVKELVQFGGFSDCEYLQRTLAKEFQQMEDSFKEAFLMPFTTVSRKMLYEDLLALFPLPSSSSSASVSMAIPMSISSYEDASHAVSSHQTCQHSFVDYVCFQVPDEPFSDIANCIGIMRGFAHDLSSSKNGCTSLEAVLLYVPAGYECVDLSLYKDSQIVLLLNGASASSESSGDACMMIVQASELPFISISRSTNLNSWNLSQLKDSAVQLQMENEKVRNIPHSVIAPLAVSVLREFPISYKVINSNLCNRKSAVRIAVPLNRPTLLWQMAMNTVI</sequence>
<dbReference type="InterPro" id="IPR001680">
    <property type="entry name" value="WD40_rpt"/>
</dbReference>
<dbReference type="Pfam" id="PF12896">
    <property type="entry name" value="ANAPC4"/>
    <property type="match status" value="1"/>
</dbReference>
<proteinExistence type="predicted"/>
<dbReference type="Gene3D" id="2.130.10.10">
    <property type="entry name" value="YVTN repeat-like/Quinoprotein amine dehydrogenase"/>
    <property type="match status" value="1"/>
</dbReference>
<dbReference type="InterPro" id="IPR024789">
    <property type="entry name" value="APC4"/>
</dbReference>